<dbReference type="EMBL" id="BGPR01145031">
    <property type="protein sequence ID" value="GBN75146.1"/>
    <property type="molecule type" value="Genomic_DNA"/>
</dbReference>
<feature type="non-terminal residue" evidence="1">
    <location>
        <position position="53"/>
    </location>
</feature>
<accession>A0A4Y2RI79</accession>
<dbReference type="InterPro" id="IPR010255">
    <property type="entry name" value="Haem_peroxidase_sf"/>
</dbReference>
<dbReference type="InterPro" id="IPR019791">
    <property type="entry name" value="Haem_peroxidase_animal"/>
</dbReference>
<dbReference type="GO" id="GO:0004601">
    <property type="term" value="F:peroxidase activity"/>
    <property type="evidence" value="ECO:0007669"/>
    <property type="project" value="InterPro"/>
</dbReference>
<dbReference type="Pfam" id="PF03098">
    <property type="entry name" value="An_peroxidase"/>
    <property type="match status" value="1"/>
</dbReference>
<feature type="non-terminal residue" evidence="1">
    <location>
        <position position="1"/>
    </location>
</feature>
<dbReference type="GO" id="GO:0020037">
    <property type="term" value="F:heme binding"/>
    <property type="evidence" value="ECO:0007669"/>
    <property type="project" value="InterPro"/>
</dbReference>
<name>A0A4Y2RI79_ARAVE</name>
<dbReference type="InterPro" id="IPR037120">
    <property type="entry name" value="Haem_peroxidase_sf_animal"/>
</dbReference>
<evidence type="ECO:0000313" key="1">
    <source>
        <dbReference type="EMBL" id="GBN75146.1"/>
    </source>
</evidence>
<comment type="caution">
    <text evidence="1">The sequence shown here is derived from an EMBL/GenBank/DDBJ whole genome shotgun (WGS) entry which is preliminary data.</text>
</comment>
<sequence>AVEDVDMWVGMQMEKHMPGAVTGPSTVCINVFFNQKGDRFYFDLEGPKSPFTA</sequence>
<protein>
    <submittedName>
        <fullName evidence="1">Uncharacterized protein</fullName>
    </submittedName>
</protein>
<dbReference type="SUPFAM" id="SSF48113">
    <property type="entry name" value="Heme-dependent peroxidases"/>
    <property type="match status" value="1"/>
</dbReference>
<dbReference type="OrthoDB" id="6430901at2759"/>
<evidence type="ECO:0000313" key="2">
    <source>
        <dbReference type="Proteomes" id="UP000499080"/>
    </source>
</evidence>
<organism evidence="1 2">
    <name type="scientific">Araneus ventricosus</name>
    <name type="common">Orbweaver spider</name>
    <name type="synonym">Epeira ventricosa</name>
    <dbReference type="NCBI Taxonomy" id="182803"/>
    <lineage>
        <taxon>Eukaryota</taxon>
        <taxon>Metazoa</taxon>
        <taxon>Ecdysozoa</taxon>
        <taxon>Arthropoda</taxon>
        <taxon>Chelicerata</taxon>
        <taxon>Arachnida</taxon>
        <taxon>Araneae</taxon>
        <taxon>Araneomorphae</taxon>
        <taxon>Entelegynae</taxon>
        <taxon>Araneoidea</taxon>
        <taxon>Araneidae</taxon>
        <taxon>Araneus</taxon>
    </lineage>
</organism>
<dbReference type="Gene3D" id="1.10.640.10">
    <property type="entry name" value="Haem peroxidase domain superfamily, animal type"/>
    <property type="match status" value="1"/>
</dbReference>
<dbReference type="Proteomes" id="UP000499080">
    <property type="component" value="Unassembled WGS sequence"/>
</dbReference>
<keyword evidence="2" id="KW-1185">Reference proteome</keyword>
<gene>
    <name evidence="1" type="ORF">AVEN_57777_1</name>
</gene>
<proteinExistence type="predicted"/>
<reference evidence="1 2" key="1">
    <citation type="journal article" date="2019" name="Sci. Rep.">
        <title>Orb-weaving spider Araneus ventricosus genome elucidates the spidroin gene catalogue.</title>
        <authorList>
            <person name="Kono N."/>
            <person name="Nakamura H."/>
            <person name="Ohtoshi R."/>
            <person name="Moran D.A.P."/>
            <person name="Shinohara A."/>
            <person name="Yoshida Y."/>
            <person name="Fujiwara M."/>
            <person name="Mori M."/>
            <person name="Tomita M."/>
            <person name="Arakawa K."/>
        </authorList>
    </citation>
    <scope>NUCLEOTIDE SEQUENCE [LARGE SCALE GENOMIC DNA]</scope>
</reference>
<dbReference type="AlphaFoldDB" id="A0A4Y2RI79"/>
<dbReference type="GO" id="GO:0006979">
    <property type="term" value="P:response to oxidative stress"/>
    <property type="evidence" value="ECO:0007669"/>
    <property type="project" value="InterPro"/>
</dbReference>
<dbReference type="PROSITE" id="PS50292">
    <property type="entry name" value="PEROXIDASE_3"/>
    <property type="match status" value="1"/>
</dbReference>